<keyword evidence="5 10" id="KW-0812">Transmembrane</keyword>
<feature type="transmembrane region" description="Helical" evidence="10">
    <location>
        <begin position="129"/>
        <end position="148"/>
    </location>
</feature>
<dbReference type="GO" id="GO:0042910">
    <property type="term" value="F:xenobiotic transmembrane transporter activity"/>
    <property type="evidence" value="ECO:0007669"/>
    <property type="project" value="InterPro"/>
</dbReference>
<feature type="transmembrane region" description="Helical" evidence="10">
    <location>
        <begin position="229"/>
        <end position="258"/>
    </location>
</feature>
<evidence type="ECO:0000256" key="7">
    <source>
        <dbReference type="ARBA" id="ARBA00023065"/>
    </source>
</evidence>
<sequence>MYTKKEIWKISYPILISLVVQNLINITDTAYLGHVGEIELGASALAGVFYMAIYMIGFGFSIGSQILIGRRNGEKRYESIGTIVVQGSLFLVILAFVLFGISHFYAPHLMRSIISSEVVFGATMQYLDYRIYGLFFSFVAVMFRAFYVGITRTKILTVNALVMAIANIVFNYMFIFGKWGCPQMGIAGAALGSVLAEALSLFFFIIYTICKADIHKYAFFETIHVDVKVIARILNISVWTMLQSFLPIITWFFFFISIEHLGERPLAISNIVRSISTLFFMPVNAFAVTASSLVSNAIGAGKLEEVMPISRRIIGLCYMIVIPMMALVYLIPAPVLRIYTDSASLLQDCIPALYVMLGYYFIAVPGSVWFNTMSGTGNTRSALLAELVTAVAYTLAIYFLIFRLRPNIASCWIVEYVYWGVLLLFSFIYLKKADWWNKKI</sequence>
<evidence type="ECO:0000256" key="3">
    <source>
        <dbReference type="ARBA" id="ARBA00022449"/>
    </source>
</evidence>
<keyword evidence="8 10" id="KW-0472">Membrane</keyword>
<feature type="transmembrane region" description="Helical" evidence="10">
    <location>
        <begin position="186"/>
        <end position="209"/>
    </location>
</feature>
<evidence type="ECO:0000256" key="5">
    <source>
        <dbReference type="ARBA" id="ARBA00022692"/>
    </source>
</evidence>
<evidence type="ECO:0000256" key="6">
    <source>
        <dbReference type="ARBA" id="ARBA00022989"/>
    </source>
</evidence>
<feature type="transmembrane region" description="Helical" evidence="10">
    <location>
        <begin position="155"/>
        <end position="174"/>
    </location>
</feature>
<evidence type="ECO:0000256" key="4">
    <source>
        <dbReference type="ARBA" id="ARBA00022475"/>
    </source>
</evidence>
<dbReference type="PANTHER" id="PTHR43298">
    <property type="entry name" value="MULTIDRUG RESISTANCE PROTEIN NORM-RELATED"/>
    <property type="match status" value="1"/>
</dbReference>
<dbReference type="InterPro" id="IPR048279">
    <property type="entry name" value="MdtK-like"/>
</dbReference>
<keyword evidence="6 10" id="KW-1133">Transmembrane helix</keyword>
<dbReference type="CDD" id="cd13133">
    <property type="entry name" value="MATE_like_7"/>
    <property type="match status" value="1"/>
</dbReference>
<dbReference type="InterPro" id="IPR050222">
    <property type="entry name" value="MATE_MdtK"/>
</dbReference>
<organism evidence="11 12">
    <name type="scientific">Coprobacter fastidiosus</name>
    <dbReference type="NCBI Taxonomy" id="1099853"/>
    <lineage>
        <taxon>Bacteria</taxon>
        <taxon>Pseudomonadati</taxon>
        <taxon>Bacteroidota</taxon>
        <taxon>Bacteroidia</taxon>
        <taxon>Bacteroidales</taxon>
        <taxon>Barnesiellaceae</taxon>
        <taxon>Coprobacter</taxon>
    </lineage>
</organism>
<dbReference type="Proteomes" id="UP000262954">
    <property type="component" value="Unassembled WGS sequence"/>
</dbReference>
<feature type="transmembrane region" description="Helical" evidence="10">
    <location>
        <begin position="44"/>
        <end position="68"/>
    </location>
</feature>
<dbReference type="PANTHER" id="PTHR43298:SF2">
    <property type="entry name" value="FMN_FAD EXPORTER YEEO-RELATED"/>
    <property type="match status" value="1"/>
</dbReference>
<feature type="transmembrane region" description="Helical" evidence="10">
    <location>
        <begin position="407"/>
        <end position="430"/>
    </location>
</feature>
<feature type="transmembrane region" description="Helical" evidence="10">
    <location>
        <begin position="382"/>
        <end position="401"/>
    </location>
</feature>
<keyword evidence="3" id="KW-0050">Antiport</keyword>
<name>A0A316QZV0_9BACT</name>
<dbReference type="InterPro" id="IPR002528">
    <property type="entry name" value="MATE_fam"/>
</dbReference>
<feature type="transmembrane region" description="Helical" evidence="10">
    <location>
        <begin position="313"/>
        <end position="332"/>
    </location>
</feature>
<evidence type="ECO:0000256" key="2">
    <source>
        <dbReference type="ARBA" id="ARBA00022448"/>
    </source>
</evidence>
<evidence type="ECO:0000256" key="10">
    <source>
        <dbReference type="SAM" id="Phobius"/>
    </source>
</evidence>
<comment type="subcellular location">
    <subcellularLocation>
        <location evidence="1">Cell membrane</location>
        <topology evidence="1">Multi-pass membrane protein</topology>
    </subcellularLocation>
</comment>
<proteinExistence type="predicted"/>
<protein>
    <recommendedName>
        <fullName evidence="9">Multidrug-efflux transporter</fullName>
    </recommendedName>
</protein>
<evidence type="ECO:0000256" key="9">
    <source>
        <dbReference type="ARBA" id="ARBA00031636"/>
    </source>
</evidence>
<keyword evidence="7" id="KW-0406">Ion transport</keyword>
<dbReference type="GO" id="GO:0015297">
    <property type="term" value="F:antiporter activity"/>
    <property type="evidence" value="ECO:0007669"/>
    <property type="project" value="UniProtKB-KW"/>
</dbReference>
<feature type="transmembrane region" description="Helical" evidence="10">
    <location>
        <begin position="278"/>
        <end position="301"/>
    </location>
</feature>
<evidence type="ECO:0000256" key="1">
    <source>
        <dbReference type="ARBA" id="ARBA00004651"/>
    </source>
</evidence>
<reference evidence="11 12" key="1">
    <citation type="journal article" date="2018" name="Nat. Biotechnol.">
        <title>A standardized bacterial taxonomy based on genome phylogeny substantially revises the tree of life.</title>
        <authorList>
            <person name="Parks D.H."/>
            <person name="Chuvochina M."/>
            <person name="Waite D.W."/>
            <person name="Rinke C."/>
            <person name="Skarshewski A."/>
            <person name="Chaumeil P.A."/>
            <person name="Hugenholtz P."/>
        </authorList>
    </citation>
    <scope>NUCLEOTIDE SEQUENCE [LARGE SCALE GENOMIC DNA]</scope>
    <source>
        <strain evidence="11">UBA11482</strain>
    </source>
</reference>
<dbReference type="NCBIfam" id="TIGR00797">
    <property type="entry name" value="matE"/>
    <property type="match status" value="1"/>
</dbReference>
<evidence type="ECO:0000313" key="11">
    <source>
        <dbReference type="EMBL" id="HBJ07443.1"/>
    </source>
</evidence>
<gene>
    <name evidence="11" type="ORF">DDY73_00410</name>
</gene>
<dbReference type="AlphaFoldDB" id="A0A316QZV0"/>
<feature type="transmembrane region" description="Helical" evidence="10">
    <location>
        <begin position="12"/>
        <end position="32"/>
    </location>
</feature>
<feature type="transmembrane region" description="Helical" evidence="10">
    <location>
        <begin position="352"/>
        <end position="370"/>
    </location>
</feature>
<feature type="transmembrane region" description="Helical" evidence="10">
    <location>
        <begin position="80"/>
        <end position="106"/>
    </location>
</feature>
<dbReference type="EMBL" id="DNWC01000008">
    <property type="protein sequence ID" value="HBJ07443.1"/>
    <property type="molecule type" value="Genomic_DNA"/>
</dbReference>
<dbReference type="PIRSF" id="PIRSF006603">
    <property type="entry name" value="DinF"/>
    <property type="match status" value="1"/>
</dbReference>
<keyword evidence="4" id="KW-1003">Cell membrane</keyword>
<keyword evidence="2" id="KW-0813">Transport</keyword>
<evidence type="ECO:0000256" key="8">
    <source>
        <dbReference type="ARBA" id="ARBA00023136"/>
    </source>
</evidence>
<dbReference type="GO" id="GO:0005886">
    <property type="term" value="C:plasma membrane"/>
    <property type="evidence" value="ECO:0007669"/>
    <property type="project" value="UniProtKB-SubCell"/>
</dbReference>
<dbReference type="GO" id="GO:0006811">
    <property type="term" value="P:monoatomic ion transport"/>
    <property type="evidence" value="ECO:0007669"/>
    <property type="project" value="UniProtKB-KW"/>
</dbReference>
<comment type="caution">
    <text evidence="11">The sequence shown here is derived from an EMBL/GenBank/DDBJ whole genome shotgun (WGS) entry which is preliminary data.</text>
</comment>
<accession>A0A316QZV0</accession>
<evidence type="ECO:0000313" key="12">
    <source>
        <dbReference type="Proteomes" id="UP000262954"/>
    </source>
</evidence>
<dbReference type="Pfam" id="PF01554">
    <property type="entry name" value="MatE"/>
    <property type="match status" value="2"/>
</dbReference>